<dbReference type="RefSeq" id="WP_319048444.1">
    <property type="nucleotide sequence ID" value="NZ_JAUQUR010000008.1"/>
</dbReference>
<keyword evidence="3" id="KW-0949">S-adenosyl-L-methionine</keyword>
<dbReference type="InterPro" id="IPR013785">
    <property type="entry name" value="Aldolase_TIM"/>
</dbReference>
<dbReference type="Gene3D" id="3.20.20.70">
    <property type="entry name" value="Aldolase class I"/>
    <property type="match status" value="1"/>
</dbReference>
<dbReference type="PANTHER" id="PTHR21339">
    <property type="entry name" value="RADICAL S-ADENOSYL METHIONINE DOMAIN-CONTAINING PROTEIN 2"/>
    <property type="match status" value="1"/>
</dbReference>
<dbReference type="EMBL" id="JAUQUR010000008">
    <property type="protein sequence ID" value="MDX4069921.1"/>
    <property type="molecule type" value="Genomic_DNA"/>
</dbReference>
<feature type="domain" description="Radical SAM core" evidence="9">
    <location>
        <begin position="1"/>
        <end position="218"/>
    </location>
</feature>
<keyword evidence="6" id="KW-0411">Iron-sulfur</keyword>
<evidence type="ECO:0000256" key="6">
    <source>
        <dbReference type="ARBA" id="ARBA00023014"/>
    </source>
</evidence>
<dbReference type="GO" id="GO:0051539">
    <property type="term" value="F:4 iron, 4 sulfur cluster binding"/>
    <property type="evidence" value="ECO:0007669"/>
    <property type="project" value="UniProtKB-KW"/>
</dbReference>
<dbReference type="PROSITE" id="PS51918">
    <property type="entry name" value="RADICAL_SAM"/>
    <property type="match status" value="1"/>
</dbReference>
<evidence type="ECO:0000256" key="8">
    <source>
        <dbReference type="ARBA" id="ARBA00039667"/>
    </source>
</evidence>
<keyword evidence="2" id="KW-0004">4Fe-4S</keyword>
<dbReference type="SFLD" id="SFLDG01088">
    <property type="entry name" value="antiviral_proteins"/>
    <property type="match status" value="1"/>
</dbReference>
<dbReference type="InterPro" id="IPR058240">
    <property type="entry name" value="rSAM_sf"/>
</dbReference>
<sequence>MNEITVNWHIIQKCNYKCYYCFAKYDNYDKKEVHNSKKEIEILLNKIYQAFSNKYKDYNVRLNIAGGEPTLSKNLYFIIQTAYKIGFNVSIITNASILTTRFISENAKYISMFAISIDSLNTNTNIKIGRIGNKNYLEIHQILKNISLLRKYNSSIKIKINTVVNNYNYAEYIGDFINLANPDKWKIFQALSINNSKEYCSKEQFSTFINNHKNLNMNIFSETNEEMIESYIMVDPYGRFYQNSGAIYQYSKSILELESNEIINHVNFDLKKYKNRY</sequence>
<name>A0AAW9DCQ2_9BACT</name>
<comment type="caution">
    <text evidence="10">The sequence shown here is derived from an EMBL/GenBank/DDBJ whole genome shotgun (WGS) entry which is preliminary data.</text>
</comment>
<dbReference type="GO" id="GO:0051607">
    <property type="term" value="P:defense response to virus"/>
    <property type="evidence" value="ECO:0007669"/>
    <property type="project" value="UniProtKB-KW"/>
</dbReference>
<dbReference type="CDD" id="cd01335">
    <property type="entry name" value="Radical_SAM"/>
    <property type="match status" value="1"/>
</dbReference>
<dbReference type="AlphaFoldDB" id="A0AAW9DCQ2"/>
<evidence type="ECO:0000256" key="5">
    <source>
        <dbReference type="ARBA" id="ARBA00023004"/>
    </source>
</evidence>
<protein>
    <recommendedName>
        <fullName evidence="8">S-adenosylmethionine-dependent nucleotide dehydratase</fullName>
    </recommendedName>
</protein>
<evidence type="ECO:0000256" key="4">
    <source>
        <dbReference type="ARBA" id="ARBA00022723"/>
    </source>
</evidence>
<gene>
    <name evidence="10" type="ORF">Q6A80_09335</name>
</gene>
<evidence type="ECO:0000259" key="9">
    <source>
        <dbReference type="PROSITE" id="PS51918"/>
    </source>
</evidence>
<evidence type="ECO:0000256" key="1">
    <source>
        <dbReference type="ARBA" id="ARBA00001966"/>
    </source>
</evidence>
<keyword evidence="4" id="KW-0479">Metal-binding</keyword>
<evidence type="ECO:0000313" key="10">
    <source>
        <dbReference type="EMBL" id="MDX4069921.1"/>
    </source>
</evidence>
<dbReference type="SUPFAM" id="SSF102114">
    <property type="entry name" value="Radical SAM enzymes"/>
    <property type="match status" value="1"/>
</dbReference>
<dbReference type="GO" id="GO:0003824">
    <property type="term" value="F:catalytic activity"/>
    <property type="evidence" value="ECO:0007669"/>
    <property type="project" value="InterPro"/>
</dbReference>
<comment type="cofactor">
    <cofactor evidence="1">
        <name>[4Fe-4S] cluster</name>
        <dbReference type="ChEBI" id="CHEBI:49883"/>
    </cofactor>
</comment>
<dbReference type="PANTHER" id="PTHR21339:SF0">
    <property type="entry name" value="S-ADENOSYLMETHIONINE-DEPENDENT NUCLEOTIDE DEHYDRATASE RSAD2"/>
    <property type="match status" value="1"/>
</dbReference>
<accession>A0AAW9DCQ2</accession>
<dbReference type="Proteomes" id="UP001283691">
    <property type="component" value="Unassembled WGS sequence"/>
</dbReference>
<keyword evidence="7" id="KW-0051">Antiviral defense</keyword>
<dbReference type="InterPro" id="IPR007197">
    <property type="entry name" value="rSAM"/>
</dbReference>
<dbReference type="NCBIfam" id="NF038283">
    <property type="entry name" value="viperin_w_prok"/>
    <property type="match status" value="1"/>
</dbReference>
<dbReference type="Pfam" id="PF04055">
    <property type="entry name" value="Radical_SAM"/>
    <property type="match status" value="1"/>
</dbReference>
<evidence type="ECO:0000256" key="2">
    <source>
        <dbReference type="ARBA" id="ARBA00022485"/>
    </source>
</evidence>
<reference evidence="10" key="1">
    <citation type="journal article" date="2023" name="Front. Microbiol.">
        <title>Genomic diversity and taxonomic marker for Arcobacter species.</title>
        <authorList>
            <person name="Zhou G."/>
            <person name="Gu Y."/>
            <person name="Wang H."/>
            <person name="Chen X."/>
            <person name="Zhang X."/>
            <person name="Shao Z."/>
            <person name="Yan X."/>
            <person name="Zhang J."/>
            <person name="Zhang M."/>
        </authorList>
    </citation>
    <scope>NUCLEOTIDE SEQUENCE</scope>
    <source>
        <strain evidence="10">BJSY19SF1-2</strain>
    </source>
</reference>
<organism evidence="10 11">
    <name type="scientific">Aliarcobacter skirrowii</name>
    <dbReference type="NCBI Taxonomy" id="28200"/>
    <lineage>
        <taxon>Bacteria</taxon>
        <taxon>Pseudomonadati</taxon>
        <taxon>Campylobacterota</taxon>
        <taxon>Epsilonproteobacteria</taxon>
        <taxon>Campylobacterales</taxon>
        <taxon>Arcobacteraceae</taxon>
        <taxon>Aliarcobacter</taxon>
    </lineage>
</organism>
<keyword evidence="5" id="KW-0408">Iron</keyword>
<evidence type="ECO:0000313" key="11">
    <source>
        <dbReference type="Proteomes" id="UP001283691"/>
    </source>
</evidence>
<dbReference type="GO" id="GO:0046872">
    <property type="term" value="F:metal ion binding"/>
    <property type="evidence" value="ECO:0007669"/>
    <property type="project" value="UniProtKB-KW"/>
</dbReference>
<proteinExistence type="predicted"/>
<evidence type="ECO:0000256" key="3">
    <source>
        <dbReference type="ARBA" id="ARBA00022691"/>
    </source>
</evidence>
<dbReference type="SFLD" id="SFLDG01067">
    <property type="entry name" value="SPASM/twitch_domain_containing"/>
    <property type="match status" value="1"/>
</dbReference>
<evidence type="ECO:0000256" key="7">
    <source>
        <dbReference type="ARBA" id="ARBA00023118"/>
    </source>
</evidence>
<dbReference type="SFLD" id="SFLDS00029">
    <property type="entry name" value="Radical_SAM"/>
    <property type="match status" value="1"/>
</dbReference>
<reference evidence="10" key="2">
    <citation type="submission" date="2023-07" db="EMBL/GenBank/DDBJ databases">
        <authorList>
            <person name="Zhang M."/>
            <person name="Zhou G."/>
        </authorList>
    </citation>
    <scope>NUCLEOTIDE SEQUENCE</scope>
    <source>
        <strain evidence="10">BJSY19SF1-2</strain>
    </source>
</reference>
<dbReference type="InterPro" id="IPR051196">
    <property type="entry name" value="RSAD2/Viperin_antiviral"/>
</dbReference>